<accession>A0A7W9SX96</accession>
<keyword evidence="1" id="KW-0472">Membrane</keyword>
<protein>
    <submittedName>
        <fullName evidence="2">Uncharacterized protein</fullName>
    </submittedName>
</protein>
<keyword evidence="3" id="KW-1185">Reference proteome</keyword>
<evidence type="ECO:0000256" key="1">
    <source>
        <dbReference type="SAM" id="Phobius"/>
    </source>
</evidence>
<comment type="caution">
    <text evidence="2">The sequence shown here is derived from an EMBL/GenBank/DDBJ whole genome shotgun (WGS) entry which is preliminary data.</text>
</comment>
<proteinExistence type="predicted"/>
<feature type="transmembrane region" description="Helical" evidence="1">
    <location>
        <begin position="12"/>
        <end position="29"/>
    </location>
</feature>
<evidence type="ECO:0000313" key="2">
    <source>
        <dbReference type="EMBL" id="MBB6053564.1"/>
    </source>
</evidence>
<dbReference type="AlphaFoldDB" id="A0A7W9SX96"/>
<dbReference type="EMBL" id="JACHGW010000007">
    <property type="protein sequence ID" value="MBB6053564.1"/>
    <property type="molecule type" value="Genomic_DNA"/>
</dbReference>
<organism evidence="2 3">
    <name type="scientific">Armatimonas rosea</name>
    <dbReference type="NCBI Taxonomy" id="685828"/>
    <lineage>
        <taxon>Bacteria</taxon>
        <taxon>Bacillati</taxon>
        <taxon>Armatimonadota</taxon>
        <taxon>Armatimonadia</taxon>
        <taxon>Armatimonadales</taxon>
        <taxon>Armatimonadaceae</taxon>
        <taxon>Armatimonas</taxon>
    </lineage>
</organism>
<keyword evidence="1" id="KW-0812">Transmembrane</keyword>
<dbReference type="Proteomes" id="UP000520814">
    <property type="component" value="Unassembled WGS sequence"/>
</dbReference>
<dbReference type="RefSeq" id="WP_184203654.1">
    <property type="nucleotide sequence ID" value="NZ_JACHGW010000007.1"/>
</dbReference>
<keyword evidence="1" id="KW-1133">Transmembrane helix</keyword>
<name>A0A7W9SX96_ARMRO</name>
<sequence length="225" mass="24896">MKQSLSRKQLVIALITLMGVVTFLVLRYFQAPAFSPDSQTHGTLYKVTVADIKVDLQGEFPCLAYELRPSPAPIPPEHAIQAVIDPFFLNADAVSARSAQFKEKAIAYLRQAGVPLSLEPAHPLTPDDRPLYLTVQISGDGKVDTRKPHSGVLISHLRMDREFYVDVQRTQVLRVGLLPRLAPISDCATPISPTDSLEKKQAELLGRTLEAFVTAWKEDNPTTPQ</sequence>
<evidence type="ECO:0000313" key="3">
    <source>
        <dbReference type="Proteomes" id="UP000520814"/>
    </source>
</evidence>
<gene>
    <name evidence="2" type="ORF">HNQ39_005399</name>
</gene>
<reference evidence="2 3" key="1">
    <citation type="submission" date="2020-08" db="EMBL/GenBank/DDBJ databases">
        <title>Genomic Encyclopedia of Type Strains, Phase IV (KMG-IV): sequencing the most valuable type-strain genomes for metagenomic binning, comparative biology and taxonomic classification.</title>
        <authorList>
            <person name="Goeker M."/>
        </authorList>
    </citation>
    <scope>NUCLEOTIDE SEQUENCE [LARGE SCALE GENOMIC DNA]</scope>
    <source>
        <strain evidence="2 3">DSM 23562</strain>
    </source>
</reference>